<protein>
    <submittedName>
        <fullName evidence="3">DUF6444 domain-containing protein</fullName>
    </submittedName>
</protein>
<sequence>MPINITAELVQNLLEQNADLRAQNTAMIEPLARLNATVDSLQQTIKELQEQINKNSKNSSKPA</sequence>
<feature type="coiled-coil region" evidence="1">
    <location>
        <begin position="3"/>
        <end position="58"/>
    </location>
</feature>
<evidence type="ECO:0000259" key="2">
    <source>
        <dbReference type="Pfam" id="PF20042"/>
    </source>
</evidence>
<evidence type="ECO:0000313" key="3">
    <source>
        <dbReference type="EMBL" id="MEQ2563251.1"/>
    </source>
</evidence>
<accession>A0ABV1HMD7</accession>
<dbReference type="EMBL" id="JBBMFJ010000016">
    <property type="protein sequence ID" value="MEQ2563251.1"/>
    <property type="molecule type" value="Genomic_DNA"/>
</dbReference>
<keyword evidence="1" id="KW-0175">Coiled coil</keyword>
<proteinExistence type="predicted"/>
<organism evidence="3 4">
    <name type="scientific">Ventrimonas faecis</name>
    <dbReference type="NCBI Taxonomy" id="3133170"/>
    <lineage>
        <taxon>Bacteria</taxon>
        <taxon>Bacillati</taxon>
        <taxon>Bacillota</taxon>
        <taxon>Clostridia</taxon>
        <taxon>Lachnospirales</taxon>
        <taxon>Lachnospiraceae</taxon>
        <taxon>Ventrimonas</taxon>
    </lineage>
</organism>
<dbReference type="Pfam" id="PF20042">
    <property type="entry name" value="DUF6444"/>
    <property type="match status" value="1"/>
</dbReference>
<feature type="domain" description="DUF6444" evidence="2">
    <location>
        <begin position="16"/>
        <end position="62"/>
    </location>
</feature>
<keyword evidence="4" id="KW-1185">Reference proteome</keyword>
<reference evidence="3 4" key="1">
    <citation type="submission" date="2024-03" db="EMBL/GenBank/DDBJ databases">
        <title>Human intestinal bacterial collection.</title>
        <authorList>
            <person name="Pauvert C."/>
            <person name="Hitch T.C.A."/>
            <person name="Clavel T."/>
        </authorList>
    </citation>
    <scope>NUCLEOTIDE SEQUENCE [LARGE SCALE GENOMIC DNA]</scope>
    <source>
        <strain evidence="3 4">CLA-AP-H27</strain>
    </source>
</reference>
<dbReference type="Proteomes" id="UP001437460">
    <property type="component" value="Unassembled WGS sequence"/>
</dbReference>
<dbReference type="RefSeq" id="WP_349229431.1">
    <property type="nucleotide sequence ID" value="NZ_JBBMFJ010000016.1"/>
</dbReference>
<name>A0ABV1HMD7_9FIRM</name>
<comment type="caution">
    <text evidence="3">The sequence shown here is derived from an EMBL/GenBank/DDBJ whole genome shotgun (WGS) entry which is preliminary data.</text>
</comment>
<dbReference type="InterPro" id="IPR045618">
    <property type="entry name" value="DUF6444"/>
</dbReference>
<evidence type="ECO:0000256" key="1">
    <source>
        <dbReference type="SAM" id="Coils"/>
    </source>
</evidence>
<gene>
    <name evidence="3" type="ORF">WMO41_08780</name>
</gene>
<evidence type="ECO:0000313" key="4">
    <source>
        <dbReference type="Proteomes" id="UP001437460"/>
    </source>
</evidence>